<dbReference type="InterPro" id="IPR036196">
    <property type="entry name" value="Ptyr_pPase_sf"/>
</dbReference>
<sequence length="204" mass="22895">MKVLFVCIGNSCRSPMAESVLKSMASEHGLTDWYVDSAALREWNVGRGPEERALAVLAEHGLTSDHVGRLIGADDFRQFDYVFGMDESNVADLLHRAPVDGRAKIELLGNYRGKELDRIIIDPYFLRNATQTERRPKCATASSPSLSLAGSGRKRTKRCSPAVMLVVKKNRQGFYIRKVGYFFRRFRSLTVLTDGEAYFQALSP</sequence>
<evidence type="ECO:0000256" key="6">
    <source>
        <dbReference type="PIRSR" id="PIRSR617867-1"/>
    </source>
</evidence>
<evidence type="ECO:0000259" key="7">
    <source>
        <dbReference type="SMART" id="SM00226"/>
    </source>
</evidence>
<comment type="similarity">
    <text evidence="2">Belongs to the low molecular weight phosphotyrosine protein phosphatase family.</text>
</comment>
<dbReference type="EnsemblMetazoa" id="AMEM010686-RA">
    <property type="protein sequence ID" value="AMEM010686-PA"/>
    <property type="gene ID" value="AMEM010686"/>
</dbReference>
<keyword evidence="9" id="KW-1185">Reference proteome</keyword>
<dbReference type="Gene3D" id="3.40.50.2300">
    <property type="match status" value="1"/>
</dbReference>
<dbReference type="FunFam" id="3.40.50.2300:FF:000105">
    <property type="entry name" value="Low molecular weight phosphotyrosine protein"/>
    <property type="match status" value="1"/>
</dbReference>
<dbReference type="InterPro" id="IPR023485">
    <property type="entry name" value="Ptyr_pPase"/>
</dbReference>
<feature type="active site" description="Nucleophile" evidence="6">
    <location>
        <position position="13"/>
    </location>
</feature>
<dbReference type="VEuPathDB" id="VectorBase:AMEM010686"/>
<dbReference type="CDD" id="cd16343">
    <property type="entry name" value="LMWPTP"/>
    <property type="match status" value="1"/>
</dbReference>
<protein>
    <recommendedName>
        <fullName evidence="7">Phosphotyrosine protein phosphatase I domain-containing protein</fullName>
    </recommendedName>
</protein>
<evidence type="ECO:0000256" key="2">
    <source>
        <dbReference type="ARBA" id="ARBA00011063"/>
    </source>
</evidence>
<evidence type="ECO:0000256" key="1">
    <source>
        <dbReference type="ARBA" id="ARBA00004496"/>
    </source>
</evidence>
<dbReference type="InterPro" id="IPR050438">
    <property type="entry name" value="LMW_PTPase"/>
</dbReference>
<dbReference type="SMART" id="SM00226">
    <property type="entry name" value="LMWPc"/>
    <property type="match status" value="1"/>
</dbReference>
<feature type="active site" description="Proton donor" evidence="6">
    <location>
        <position position="122"/>
    </location>
</feature>
<keyword evidence="3" id="KW-0963">Cytoplasm</keyword>
<dbReference type="InterPro" id="IPR017867">
    <property type="entry name" value="Tyr_phospatase_low_mol_wt"/>
</dbReference>
<evidence type="ECO:0000313" key="8">
    <source>
        <dbReference type="EnsemblMetazoa" id="AMEM010686-PA"/>
    </source>
</evidence>
<name>A0A182V8J5_ANOME</name>
<dbReference type="GO" id="GO:0004725">
    <property type="term" value="F:protein tyrosine phosphatase activity"/>
    <property type="evidence" value="ECO:0007669"/>
    <property type="project" value="InterPro"/>
</dbReference>
<feature type="domain" description="Phosphotyrosine protein phosphatase I" evidence="7">
    <location>
        <begin position="1"/>
        <end position="148"/>
    </location>
</feature>
<dbReference type="PRINTS" id="PR00719">
    <property type="entry name" value="LMWPTPASE"/>
</dbReference>
<dbReference type="PANTHER" id="PTHR11717:SF29">
    <property type="entry name" value="ACID PHOSPHATASE"/>
    <property type="match status" value="1"/>
</dbReference>
<dbReference type="STRING" id="30066.A0A182V8J5"/>
<reference evidence="8" key="1">
    <citation type="submission" date="2020-05" db="UniProtKB">
        <authorList>
            <consortium name="EnsemblMetazoa"/>
        </authorList>
    </citation>
    <scope>IDENTIFICATION</scope>
    <source>
        <strain evidence="8">MAF</strain>
    </source>
</reference>
<evidence type="ECO:0000313" key="9">
    <source>
        <dbReference type="Proteomes" id="UP000075903"/>
    </source>
</evidence>
<dbReference type="SUPFAM" id="SSF52788">
    <property type="entry name" value="Phosphotyrosine protein phosphatases I"/>
    <property type="match status" value="1"/>
</dbReference>
<evidence type="ECO:0000256" key="3">
    <source>
        <dbReference type="ARBA" id="ARBA00022490"/>
    </source>
</evidence>
<comment type="subcellular location">
    <subcellularLocation>
        <location evidence="1">Cytoplasm</location>
    </subcellularLocation>
</comment>
<feature type="active site" description="Nucleophile" evidence="6">
    <location>
        <position position="7"/>
    </location>
</feature>
<organism evidence="8 9">
    <name type="scientific">Anopheles merus</name>
    <name type="common">Mosquito</name>
    <dbReference type="NCBI Taxonomy" id="30066"/>
    <lineage>
        <taxon>Eukaryota</taxon>
        <taxon>Metazoa</taxon>
        <taxon>Ecdysozoa</taxon>
        <taxon>Arthropoda</taxon>
        <taxon>Hexapoda</taxon>
        <taxon>Insecta</taxon>
        <taxon>Pterygota</taxon>
        <taxon>Neoptera</taxon>
        <taxon>Endopterygota</taxon>
        <taxon>Diptera</taxon>
        <taxon>Nematocera</taxon>
        <taxon>Culicoidea</taxon>
        <taxon>Culicidae</taxon>
        <taxon>Anophelinae</taxon>
        <taxon>Anopheles</taxon>
    </lineage>
</organism>
<evidence type="ECO:0000256" key="4">
    <source>
        <dbReference type="ARBA" id="ARBA00022801"/>
    </source>
</evidence>
<proteinExistence type="inferred from homology"/>
<evidence type="ECO:0000256" key="5">
    <source>
        <dbReference type="ARBA" id="ARBA00022912"/>
    </source>
</evidence>
<keyword evidence="4" id="KW-0378">Hydrolase</keyword>
<dbReference type="GO" id="GO:0005737">
    <property type="term" value="C:cytoplasm"/>
    <property type="evidence" value="ECO:0007669"/>
    <property type="project" value="UniProtKB-SubCell"/>
</dbReference>
<accession>A0A182V8J5</accession>
<dbReference type="Proteomes" id="UP000075903">
    <property type="component" value="Unassembled WGS sequence"/>
</dbReference>
<dbReference type="PANTHER" id="PTHR11717">
    <property type="entry name" value="LOW MOLECULAR WEIGHT PROTEIN TYROSINE PHOSPHATASE"/>
    <property type="match status" value="1"/>
</dbReference>
<dbReference type="Pfam" id="PF01451">
    <property type="entry name" value="LMWPc"/>
    <property type="match status" value="1"/>
</dbReference>
<dbReference type="AlphaFoldDB" id="A0A182V8J5"/>
<dbReference type="VEuPathDB" id="VectorBase:AMEM21_014082"/>
<keyword evidence="5" id="KW-0904">Protein phosphatase</keyword>